<evidence type="ECO:0000256" key="1">
    <source>
        <dbReference type="SAM" id="MobiDB-lite"/>
    </source>
</evidence>
<evidence type="ECO:0000313" key="3">
    <source>
        <dbReference type="Proteomes" id="UP001519460"/>
    </source>
</evidence>
<reference evidence="2 3" key="1">
    <citation type="journal article" date="2023" name="Sci. Data">
        <title>Genome assembly of the Korean intertidal mud-creeper Batillaria attramentaria.</title>
        <authorList>
            <person name="Patra A.K."/>
            <person name="Ho P.T."/>
            <person name="Jun S."/>
            <person name="Lee S.J."/>
            <person name="Kim Y."/>
            <person name="Won Y.J."/>
        </authorList>
    </citation>
    <scope>NUCLEOTIDE SEQUENCE [LARGE SCALE GENOMIC DNA]</scope>
    <source>
        <strain evidence="2">Wonlab-2016</strain>
    </source>
</reference>
<dbReference type="Proteomes" id="UP001519460">
    <property type="component" value="Unassembled WGS sequence"/>
</dbReference>
<name>A0ABD0LTQ0_9CAEN</name>
<comment type="caution">
    <text evidence="2">The sequence shown here is derived from an EMBL/GenBank/DDBJ whole genome shotgun (WGS) entry which is preliminary data.</text>
</comment>
<keyword evidence="3" id="KW-1185">Reference proteome</keyword>
<evidence type="ECO:0000313" key="2">
    <source>
        <dbReference type="EMBL" id="KAK7502740.1"/>
    </source>
</evidence>
<dbReference type="EMBL" id="JACVVK020000024">
    <property type="protein sequence ID" value="KAK7502740.1"/>
    <property type="molecule type" value="Genomic_DNA"/>
</dbReference>
<organism evidence="2 3">
    <name type="scientific">Batillaria attramentaria</name>
    <dbReference type="NCBI Taxonomy" id="370345"/>
    <lineage>
        <taxon>Eukaryota</taxon>
        <taxon>Metazoa</taxon>
        <taxon>Spiralia</taxon>
        <taxon>Lophotrochozoa</taxon>
        <taxon>Mollusca</taxon>
        <taxon>Gastropoda</taxon>
        <taxon>Caenogastropoda</taxon>
        <taxon>Sorbeoconcha</taxon>
        <taxon>Cerithioidea</taxon>
        <taxon>Batillariidae</taxon>
        <taxon>Batillaria</taxon>
    </lineage>
</organism>
<protein>
    <submittedName>
        <fullName evidence="2">Uncharacterized protein</fullName>
    </submittedName>
</protein>
<feature type="region of interest" description="Disordered" evidence="1">
    <location>
        <begin position="1"/>
        <end position="21"/>
    </location>
</feature>
<proteinExistence type="predicted"/>
<dbReference type="AlphaFoldDB" id="A0ABD0LTQ0"/>
<accession>A0ABD0LTQ0</accession>
<gene>
    <name evidence="2" type="ORF">BaRGS_00005990</name>
</gene>
<sequence length="105" mass="11972">MSRKRPSSPLPKEYRSRKRPYPSILRIRKSPLLGDANIKKAPVFNVNEFGQISSNLEYVNLHFKQCKCQGNALSISRRAQLMSRKHQSLLQGVLPPPPNTKECIS</sequence>